<dbReference type="PROSITE" id="PS51208">
    <property type="entry name" value="AUTOTRANSPORTER"/>
    <property type="match status" value="1"/>
</dbReference>
<evidence type="ECO:0000313" key="5">
    <source>
        <dbReference type="EMBL" id="VVE57477.1"/>
    </source>
</evidence>
<dbReference type="InterPro" id="IPR012332">
    <property type="entry name" value="Autotransporter_pectin_lyase_C"/>
</dbReference>
<dbReference type="PANTHER" id="PTHR35037">
    <property type="entry name" value="C-TERMINAL REGION OF AIDA-LIKE PROTEIN"/>
    <property type="match status" value="1"/>
</dbReference>
<dbReference type="SUPFAM" id="SSF103515">
    <property type="entry name" value="Autotransporter"/>
    <property type="match status" value="1"/>
</dbReference>
<dbReference type="InterPro" id="IPR003991">
    <property type="entry name" value="Pertactin_virulence_factor"/>
</dbReference>
<evidence type="ECO:0000259" key="4">
    <source>
        <dbReference type="PROSITE" id="PS51208"/>
    </source>
</evidence>
<feature type="signal peptide" evidence="3">
    <location>
        <begin position="1"/>
        <end position="32"/>
    </location>
</feature>
<dbReference type="CDD" id="cd01343">
    <property type="entry name" value="PL1_Passenger_AT"/>
    <property type="match status" value="1"/>
</dbReference>
<name>A0A5E4Z9T1_9BURK</name>
<protein>
    <submittedName>
        <fullName evidence="5">Putative autotransporter</fullName>
    </submittedName>
</protein>
<dbReference type="AlphaFoldDB" id="A0A5E4Z9T1"/>
<organism evidence="5 6">
    <name type="scientific">Pandoraea terrae</name>
    <dbReference type="NCBI Taxonomy" id="1537710"/>
    <lineage>
        <taxon>Bacteria</taxon>
        <taxon>Pseudomonadati</taxon>
        <taxon>Pseudomonadota</taxon>
        <taxon>Betaproteobacteria</taxon>
        <taxon>Burkholderiales</taxon>
        <taxon>Burkholderiaceae</taxon>
        <taxon>Pandoraea</taxon>
    </lineage>
</organism>
<dbReference type="RefSeq" id="WP_191629212.1">
    <property type="nucleotide sequence ID" value="NZ_CABPRZ010000034.1"/>
</dbReference>
<dbReference type="InterPro" id="IPR006315">
    <property type="entry name" value="OM_autotransptr_brl_dom"/>
</dbReference>
<feature type="domain" description="Autotransporter" evidence="4">
    <location>
        <begin position="496"/>
        <end position="765"/>
    </location>
</feature>
<dbReference type="InterPro" id="IPR004899">
    <property type="entry name" value="Pertactin_central"/>
</dbReference>
<sequence>MMRPNQITPTPLRVIFAAVALALLTIGSSALAGTVGPGGSKTVNSGDAPETWTVTGTDPNNDPRPAALTVTQGGAAYNIKGVGATATVTLTGATVTGIGSASGGGIEGALSIGNGATANVTGSTISNDFGHGIRIFTDTASPTPTAAAQVQVTGSTVTGVGSGILAANASTVGISNTTVYGKAGNPIAGPFDGLGVFVQDADVAITDNSYVKGDLNGIGIIADRITTKDQSNVLISGSRVEGVSGAAIRLYGTNATFPLNATILIENNAQLSGGNGNLIEVANFTTADITVDNSRLNGNVVVEAGGVADLTLQNHAVLTGQLTGLNSLAVNSNATWKMVGDGNVANVSMDGGAIDFNSGTGPHRTLTLGTLSGNGTFFMNTDIASQTGDLLKVTGDAIGNHQLNITNTGVEPTTNAGLTVVQTGGGSGQFSLVGGAVDAGVYKYTLSQQGNDWVLNPTTEITPSTDTVVGLFGVTPTVWYGELSLLRTRMGDLRMTDQSNGGAWARTYGKRYRVSQDDGVSYAQNQYGVLGGVDRVVGQWGGGTWLAGIMAGYSESKLDFVGGSTGTVDSYSLGAYATWLSSQGYYFDGVLKYNHFRNDADVVMSNGAPAKGSYNDNGVGASAEFGRHLPFGDRWFVEPSVHLSGLWVKGSDVSLSNGLQANNSHTSSLQAGVSVALGKTFENREGGLIQPYVKASLVQEFVKNNAVRVNNVTLNNDLSGTRVEVGAGVAAQLTKQLQLHAELEYGKGRNIEQPWGFNVGARYVF</sequence>
<dbReference type="Pfam" id="PF03212">
    <property type="entry name" value="Pertactin"/>
    <property type="match status" value="1"/>
</dbReference>
<evidence type="ECO:0000256" key="2">
    <source>
        <dbReference type="SAM" id="MobiDB-lite"/>
    </source>
</evidence>
<dbReference type="NCBIfam" id="TIGR01414">
    <property type="entry name" value="autotrans_barl"/>
    <property type="match status" value="1"/>
</dbReference>
<dbReference type="InterPro" id="IPR051551">
    <property type="entry name" value="Autotransporter_adhesion"/>
</dbReference>
<dbReference type="SMART" id="SM00710">
    <property type="entry name" value="PbH1"/>
    <property type="match status" value="6"/>
</dbReference>
<dbReference type="PANTHER" id="PTHR35037:SF7">
    <property type="entry name" value="AUTOTRANSPORTER"/>
    <property type="match status" value="1"/>
</dbReference>
<proteinExistence type="predicted"/>
<dbReference type="Proteomes" id="UP000414233">
    <property type="component" value="Unassembled WGS sequence"/>
</dbReference>
<reference evidence="5 6" key="1">
    <citation type="submission" date="2019-08" db="EMBL/GenBank/DDBJ databases">
        <authorList>
            <person name="Peeters C."/>
        </authorList>
    </citation>
    <scope>NUCLEOTIDE SEQUENCE [LARGE SCALE GENOMIC DNA]</scope>
    <source>
        <strain evidence="5 6">LMG 30175</strain>
    </source>
</reference>
<dbReference type="PRINTS" id="PR01484">
    <property type="entry name" value="PRTACTNFAMLY"/>
</dbReference>
<accession>A0A5E4Z9T1</accession>
<evidence type="ECO:0000256" key="1">
    <source>
        <dbReference type="ARBA" id="ARBA00022729"/>
    </source>
</evidence>
<feature type="chain" id="PRO_5022722522" evidence="3">
    <location>
        <begin position="33"/>
        <end position="765"/>
    </location>
</feature>
<keyword evidence="1 3" id="KW-0732">Signal</keyword>
<evidence type="ECO:0000256" key="3">
    <source>
        <dbReference type="SAM" id="SignalP"/>
    </source>
</evidence>
<gene>
    <name evidence="5" type="ORF">PTE30175_05102</name>
</gene>
<dbReference type="EMBL" id="CABPRZ010000034">
    <property type="protein sequence ID" value="VVE57477.1"/>
    <property type="molecule type" value="Genomic_DNA"/>
</dbReference>
<evidence type="ECO:0000313" key="6">
    <source>
        <dbReference type="Proteomes" id="UP000414233"/>
    </source>
</evidence>
<feature type="region of interest" description="Disordered" evidence="2">
    <location>
        <begin position="35"/>
        <end position="64"/>
    </location>
</feature>
<dbReference type="InterPro" id="IPR036709">
    <property type="entry name" value="Autotransporte_beta_dom_sf"/>
</dbReference>
<dbReference type="SMART" id="SM00869">
    <property type="entry name" value="Autotransporter"/>
    <property type="match status" value="1"/>
</dbReference>
<dbReference type="Gene3D" id="2.40.128.130">
    <property type="entry name" value="Autotransporter beta-domain"/>
    <property type="match status" value="1"/>
</dbReference>
<dbReference type="InterPro" id="IPR006626">
    <property type="entry name" value="PbH1"/>
</dbReference>
<dbReference type="Gene3D" id="2.160.20.20">
    <property type="match status" value="1"/>
</dbReference>
<dbReference type="SUPFAM" id="SSF51126">
    <property type="entry name" value="Pectin lyase-like"/>
    <property type="match status" value="1"/>
</dbReference>
<dbReference type="InterPro" id="IPR011050">
    <property type="entry name" value="Pectin_lyase_fold/virulence"/>
</dbReference>
<keyword evidence="6" id="KW-1185">Reference proteome</keyword>
<dbReference type="GO" id="GO:0019867">
    <property type="term" value="C:outer membrane"/>
    <property type="evidence" value="ECO:0007669"/>
    <property type="project" value="InterPro"/>
</dbReference>
<dbReference type="InterPro" id="IPR005546">
    <property type="entry name" value="Autotransporte_beta"/>
</dbReference>
<dbReference type="Pfam" id="PF03797">
    <property type="entry name" value="Autotransporter"/>
    <property type="match status" value="1"/>
</dbReference>